<organism evidence="7 8">
    <name type="scientific">Gossypium arboreum</name>
    <name type="common">Tree cotton</name>
    <name type="synonym">Gossypium nanking</name>
    <dbReference type="NCBI Taxonomy" id="29729"/>
    <lineage>
        <taxon>Eukaryota</taxon>
        <taxon>Viridiplantae</taxon>
        <taxon>Streptophyta</taxon>
        <taxon>Embryophyta</taxon>
        <taxon>Tracheophyta</taxon>
        <taxon>Spermatophyta</taxon>
        <taxon>Magnoliopsida</taxon>
        <taxon>eudicotyledons</taxon>
        <taxon>Gunneridae</taxon>
        <taxon>Pentapetalae</taxon>
        <taxon>rosids</taxon>
        <taxon>malvids</taxon>
        <taxon>Malvales</taxon>
        <taxon>Malvaceae</taxon>
        <taxon>Malvoideae</taxon>
        <taxon>Gossypium</taxon>
    </lineage>
</organism>
<comment type="function">
    <text evidence="1">Catalytic subunit of the peripheral V1 complex of vacuolar ATPase (V-ATPase). V-ATPase is responsible for acidifying a variety of intracellular compartments in eukaryotic cells.</text>
</comment>
<keyword evidence="8" id="KW-1185">Reference proteome</keyword>
<dbReference type="Pfam" id="PF03179">
    <property type="entry name" value="V-ATPase_G"/>
    <property type="match status" value="1"/>
</dbReference>
<keyword evidence="3 6" id="KW-0813">Transport</keyword>
<keyword evidence="5 6" id="KW-0406">Ion transport</keyword>
<evidence type="ECO:0000256" key="1">
    <source>
        <dbReference type="ARBA" id="ARBA00003847"/>
    </source>
</evidence>
<sequence length="194" mass="21397">MKDGNNALHLTVENRNGVYTHLLLANSVVLGVRNTQDEQGANVDALTKDGNNALHLTVENRNGVYTHLLLANSVVLDIVGLVATMDSFKGQGGIQMLLTAEQEAQHIVSSARNLKMARLKQAKEEAEKDVALFRSQMETEYQKKISESSGSSDNTVKRLEEETHKKIKALTKSTSIVSKEIIEMLMKHVTSVKI</sequence>
<dbReference type="PANTHER" id="PTHR12713:SF27">
    <property type="entry name" value="V-TYPE PROTON ATPASE SUBUNIT G3"/>
    <property type="match status" value="1"/>
</dbReference>
<comment type="caution">
    <text evidence="7">The sequence shown here is derived from an EMBL/GenBank/DDBJ whole genome shotgun (WGS) entry which is preliminary data.</text>
</comment>
<dbReference type="Gene3D" id="1.20.5.2950">
    <property type="match status" value="1"/>
</dbReference>
<comment type="function">
    <text evidence="6">Subunit of the V1 complex of vacuolar(H+)-ATPase (V-ATPase), a multisubunit enzyme composed of a peripheral complex (V1) that hydrolyzes ATP and a membrane integral complex (V0) that translocates protons. V-ATPase is responsible for acidifying and maintaining the pH of intracellular compartments and in some cell types, is targeted to the plasma membrane, where it is responsible for acidifying the extracellular environment.</text>
</comment>
<gene>
    <name evidence="7" type="ORF">PVK06_008822</name>
</gene>
<dbReference type="PANTHER" id="PTHR12713">
    <property type="entry name" value="VACUOLAR ATP SYNTHASE SUBUNIT G"/>
    <property type="match status" value="1"/>
</dbReference>
<evidence type="ECO:0000256" key="5">
    <source>
        <dbReference type="ARBA" id="ARBA00023065"/>
    </source>
</evidence>
<dbReference type="Gene3D" id="1.25.40.20">
    <property type="entry name" value="Ankyrin repeat-containing domain"/>
    <property type="match status" value="1"/>
</dbReference>
<evidence type="ECO:0000256" key="6">
    <source>
        <dbReference type="RuleBase" id="RU364019"/>
    </source>
</evidence>
<dbReference type="InterPro" id="IPR036770">
    <property type="entry name" value="Ankyrin_rpt-contain_sf"/>
</dbReference>
<dbReference type="NCBIfam" id="TIGR01147">
    <property type="entry name" value="V_ATP_synt_G"/>
    <property type="match status" value="1"/>
</dbReference>
<evidence type="ECO:0000313" key="8">
    <source>
        <dbReference type="Proteomes" id="UP001358586"/>
    </source>
</evidence>
<evidence type="ECO:0000313" key="7">
    <source>
        <dbReference type="EMBL" id="KAK5839962.1"/>
    </source>
</evidence>
<reference evidence="7 8" key="1">
    <citation type="submission" date="2023-03" db="EMBL/GenBank/DDBJ databases">
        <title>WGS of Gossypium arboreum.</title>
        <authorList>
            <person name="Yu D."/>
        </authorList>
    </citation>
    <scope>NUCLEOTIDE SEQUENCE [LARGE SCALE GENOMIC DNA]</scope>
    <source>
        <tissue evidence="7">Leaf</tissue>
    </source>
</reference>
<evidence type="ECO:0000256" key="2">
    <source>
        <dbReference type="ARBA" id="ARBA00010066"/>
    </source>
</evidence>
<proteinExistence type="inferred from homology"/>
<keyword evidence="4 6" id="KW-0375">Hydrogen ion transport</keyword>
<evidence type="ECO:0000256" key="3">
    <source>
        <dbReference type="ARBA" id="ARBA00022448"/>
    </source>
</evidence>
<name>A0ABR0QM83_GOSAR</name>
<dbReference type="SUPFAM" id="SSF48403">
    <property type="entry name" value="Ankyrin repeat"/>
    <property type="match status" value="1"/>
</dbReference>
<dbReference type="EMBL" id="JARKNE010000003">
    <property type="protein sequence ID" value="KAK5839962.1"/>
    <property type="molecule type" value="Genomic_DNA"/>
</dbReference>
<evidence type="ECO:0000256" key="4">
    <source>
        <dbReference type="ARBA" id="ARBA00022781"/>
    </source>
</evidence>
<comment type="similarity">
    <text evidence="2 6">Belongs to the V-ATPase G subunit family.</text>
</comment>
<protein>
    <recommendedName>
        <fullName evidence="6">V-type proton ATPase subunit G</fullName>
    </recommendedName>
</protein>
<comment type="subunit">
    <text evidence="6">V-ATPase is a heteromultimeric enzyme made up of two complexes: the ATP-hydrolytic V1 complex and the proton translocation V0 complex.</text>
</comment>
<dbReference type="Proteomes" id="UP001358586">
    <property type="component" value="Chromosome 3"/>
</dbReference>
<dbReference type="InterPro" id="IPR005124">
    <property type="entry name" value="V-ATPase_G"/>
</dbReference>
<accession>A0ABR0QM83</accession>